<dbReference type="PANTHER" id="PTHR23023">
    <property type="entry name" value="DIMETHYLANILINE MONOOXYGENASE"/>
    <property type="match status" value="1"/>
</dbReference>
<dbReference type="InterPro" id="IPR036188">
    <property type="entry name" value="FAD/NAD-bd_sf"/>
</dbReference>
<evidence type="ECO:0000256" key="5">
    <source>
        <dbReference type="SAM" id="MobiDB-lite"/>
    </source>
</evidence>
<evidence type="ECO:0008006" key="8">
    <source>
        <dbReference type="Google" id="ProtNLM"/>
    </source>
</evidence>
<comment type="similarity">
    <text evidence="1">Belongs to the FMO family.</text>
</comment>
<accession>A0A0C3JR34</accession>
<organism evidence="6 7">
    <name type="scientific">Pisolithus tinctorius Marx 270</name>
    <dbReference type="NCBI Taxonomy" id="870435"/>
    <lineage>
        <taxon>Eukaryota</taxon>
        <taxon>Fungi</taxon>
        <taxon>Dikarya</taxon>
        <taxon>Basidiomycota</taxon>
        <taxon>Agaricomycotina</taxon>
        <taxon>Agaricomycetes</taxon>
        <taxon>Agaricomycetidae</taxon>
        <taxon>Boletales</taxon>
        <taxon>Sclerodermatineae</taxon>
        <taxon>Pisolithaceae</taxon>
        <taxon>Pisolithus</taxon>
    </lineage>
</organism>
<keyword evidence="4" id="KW-0560">Oxidoreductase</keyword>
<evidence type="ECO:0000313" key="7">
    <source>
        <dbReference type="Proteomes" id="UP000054217"/>
    </source>
</evidence>
<dbReference type="GO" id="GO:0050660">
    <property type="term" value="F:flavin adenine dinucleotide binding"/>
    <property type="evidence" value="ECO:0007669"/>
    <property type="project" value="InterPro"/>
</dbReference>
<dbReference type="AlphaFoldDB" id="A0A0C3JR34"/>
<dbReference type="EMBL" id="KN831949">
    <property type="protein sequence ID" value="KIO11643.1"/>
    <property type="molecule type" value="Genomic_DNA"/>
</dbReference>
<dbReference type="FunCoup" id="A0A0C3JR34">
    <property type="interactions" value="31"/>
</dbReference>
<protein>
    <recommendedName>
        <fullName evidence="8">FAD/NAD(P)-binding domain-containing protein</fullName>
    </recommendedName>
</protein>
<feature type="compositionally biased region" description="Basic and acidic residues" evidence="5">
    <location>
        <begin position="61"/>
        <end position="70"/>
    </location>
</feature>
<evidence type="ECO:0000313" key="6">
    <source>
        <dbReference type="EMBL" id="KIO11643.1"/>
    </source>
</evidence>
<dbReference type="GO" id="GO:0004499">
    <property type="term" value="F:N,N-dimethylaniline monooxygenase activity"/>
    <property type="evidence" value="ECO:0007669"/>
    <property type="project" value="InterPro"/>
</dbReference>
<keyword evidence="7" id="KW-1185">Reference proteome</keyword>
<evidence type="ECO:0000256" key="1">
    <source>
        <dbReference type="ARBA" id="ARBA00009183"/>
    </source>
</evidence>
<dbReference type="Pfam" id="PF00743">
    <property type="entry name" value="FMO-like"/>
    <property type="match status" value="1"/>
</dbReference>
<dbReference type="SUPFAM" id="SSF51905">
    <property type="entry name" value="FAD/NAD(P)-binding domain"/>
    <property type="match status" value="2"/>
</dbReference>
<dbReference type="OrthoDB" id="66881at2759"/>
<dbReference type="GO" id="GO:0050661">
    <property type="term" value="F:NADP binding"/>
    <property type="evidence" value="ECO:0007669"/>
    <property type="project" value="InterPro"/>
</dbReference>
<reference evidence="6 7" key="1">
    <citation type="submission" date="2014-04" db="EMBL/GenBank/DDBJ databases">
        <authorList>
            <consortium name="DOE Joint Genome Institute"/>
            <person name="Kuo A."/>
            <person name="Kohler A."/>
            <person name="Costa M.D."/>
            <person name="Nagy L.G."/>
            <person name="Floudas D."/>
            <person name="Copeland A."/>
            <person name="Barry K.W."/>
            <person name="Cichocki N."/>
            <person name="Veneault-Fourrey C."/>
            <person name="LaButti K."/>
            <person name="Lindquist E.A."/>
            <person name="Lipzen A."/>
            <person name="Lundell T."/>
            <person name="Morin E."/>
            <person name="Murat C."/>
            <person name="Sun H."/>
            <person name="Tunlid A."/>
            <person name="Henrissat B."/>
            <person name="Grigoriev I.V."/>
            <person name="Hibbett D.S."/>
            <person name="Martin F."/>
            <person name="Nordberg H.P."/>
            <person name="Cantor M.N."/>
            <person name="Hua S.X."/>
        </authorList>
    </citation>
    <scope>NUCLEOTIDE SEQUENCE [LARGE SCALE GENOMIC DNA]</scope>
    <source>
        <strain evidence="6 7">Marx 270</strain>
    </source>
</reference>
<dbReference type="HOGENOM" id="CLU_006909_6_0_1"/>
<keyword evidence="2" id="KW-0285">Flavoprotein</keyword>
<dbReference type="Gene3D" id="3.50.50.60">
    <property type="entry name" value="FAD/NAD(P)-binding domain"/>
    <property type="match status" value="2"/>
</dbReference>
<gene>
    <name evidence="6" type="ORF">M404DRAFT_964871</name>
</gene>
<evidence type="ECO:0000256" key="3">
    <source>
        <dbReference type="ARBA" id="ARBA00022827"/>
    </source>
</evidence>
<dbReference type="InParanoid" id="A0A0C3JR34"/>
<sequence>MAVSRPKNILIIGGGPCGLVTLRNCLERGEFDDVQLVERRDDIGGIWNRAEDDPAVPDDDAGGHHTDRRPPRWTSPAYPGMIGNVLPEFLAFSGQPFPPSPRPDQPFPTLQETHAYLRDFARPLLDQGKIRLNHEVVSVEEIDQRDGFGWRVVIRDWKQGGIEKEERWEAIVISTVWFDNPYFPRVDGLDAIKEAGRVRHAISWAGPKNYEGKRVLVIGNANSANEMAAQLAPLAQLPVYRSTRRVSIFPSLPDERIKDVGPVVRYEYHPSEAGGKVVVHLQDGIIPNIDYVVFGTGYYPHVPYLRVLETKPISVFGIKNPPNEAFIRQLVPLTGQEIHPMRVPSLFRQVLYSHNPTLAFIGALISFIPFTFSDLTSTWLALVWSGHIEIPDTIQRRLQDEQDRLNTLETLRSQTDNPSDLVSFHFLGQYELPYAKVARAEVVQANPALEDILAKWDDPQDNRRFAMYATKLDSLYTPAERRKATA</sequence>
<dbReference type="Proteomes" id="UP000054217">
    <property type="component" value="Unassembled WGS sequence"/>
</dbReference>
<dbReference type="InterPro" id="IPR020946">
    <property type="entry name" value="Flavin_mOase-like"/>
</dbReference>
<evidence type="ECO:0000256" key="2">
    <source>
        <dbReference type="ARBA" id="ARBA00022630"/>
    </source>
</evidence>
<proteinExistence type="inferred from homology"/>
<evidence type="ECO:0000256" key="4">
    <source>
        <dbReference type="ARBA" id="ARBA00023002"/>
    </source>
</evidence>
<dbReference type="InterPro" id="IPR050346">
    <property type="entry name" value="FMO-like"/>
</dbReference>
<keyword evidence="3" id="KW-0274">FAD</keyword>
<dbReference type="STRING" id="870435.A0A0C3JR34"/>
<name>A0A0C3JR34_PISTI</name>
<feature type="region of interest" description="Disordered" evidence="5">
    <location>
        <begin position="47"/>
        <end position="74"/>
    </location>
</feature>
<dbReference type="PRINTS" id="PR00368">
    <property type="entry name" value="FADPNR"/>
</dbReference>
<reference evidence="7" key="2">
    <citation type="submission" date="2015-01" db="EMBL/GenBank/DDBJ databases">
        <title>Evolutionary Origins and Diversification of the Mycorrhizal Mutualists.</title>
        <authorList>
            <consortium name="DOE Joint Genome Institute"/>
            <consortium name="Mycorrhizal Genomics Consortium"/>
            <person name="Kohler A."/>
            <person name="Kuo A."/>
            <person name="Nagy L.G."/>
            <person name="Floudas D."/>
            <person name="Copeland A."/>
            <person name="Barry K.W."/>
            <person name="Cichocki N."/>
            <person name="Veneault-Fourrey C."/>
            <person name="LaButti K."/>
            <person name="Lindquist E.A."/>
            <person name="Lipzen A."/>
            <person name="Lundell T."/>
            <person name="Morin E."/>
            <person name="Murat C."/>
            <person name="Riley R."/>
            <person name="Ohm R."/>
            <person name="Sun H."/>
            <person name="Tunlid A."/>
            <person name="Henrissat B."/>
            <person name="Grigoriev I.V."/>
            <person name="Hibbett D.S."/>
            <person name="Martin F."/>
        </authorList>
    </citation>
    <scope>NUCLEOTIDE SEQUENCE [LARGE SCALE GENOMIC DNA]</scope>
    <source>
        <strain evidence="7">Marx 270</strain>
    </source>
</reference>